<evidence type="ECO:0000256" key="9">
    <source>
        <dbReference type="ARBA" id="ARBA00023136"/>
    </source>
</evidence>
<dbReference type="GO" id="GO:0006493">
    <property type="term" value="P:protein O-linked glycosylation"/>
    <property type="evidence" value="ECO:0007669"/>
    <property type="project" value="TreeGrafter"/>
</dbReference>
<dbReference type="OrthoDB" id="2139606at2759"/>
<keyword evidence="7" id="KW-1133">Transmembrane helix</keyword>
<feature type="non-terminal residue" evidence="13">
    <location>
        <position position="1"/>
    </location>
</feature>
<keyword evidence="3 11" id="KW-0328">Glycosyltransferase</keyword>
<keyword evidence="6" id="KW-0735">Signal-anchor</keyword>
<keyword evidence="5" id="KW-0812">Transmembrane</keyword>
<evidence type="ECO:0000256" key="11">
    <source>
        <dbReference type="RuleBase" id="RU363063"/>
    </source>
</evidence>
<dbReference type="PANTHER" id="PTHR11214">
    <property type="entry name" value="BETA-1,3-N-ACETYLGLUCOSAMINYLTRANSFERASE"/>
    <property type="match status" value="1"/>
</dbReference>
<evidence type="ECO:0000256" key="10">
    <source>
        <dbReference type="ARBA" id="ARBA00023180"/>
    </source>
</evidence>
<proteinExistence type="inferred from homology"/>
<evidence type="ECO:0000256" key="2">
    <source>
        <dbReference type="ARBA" id="ARBA00008661"/>
    </source>
</evidence>
<evidence type="ECO:0000256" key="5">
    <source>
        <dbReference type="ARBA" id="ARBA00022692"/>
    </source>
</evidence>
<evidence type="ECO:0000256" key="1">
    <source>
        <dbReference type="ARBA" id="ARBA00004323"/>
    </source>
</evidence>
<organism evidence="13 14">
    <name type="scientific">Protopolystoma xenopodis</name>
    <dbReference type="NCBI Taxonomy" id="117903"/>
    <lineage>
        <taxon>Eukaryota</taxon>
        <taxon>Metazoa</taxon>
        <taxon>Spiralia</taxon>
        <taxon>Lophotrochozoa</taxon>
        <taxon>Platyhelminthes</taxon>
        <taxon>Monogenea</taxon>
        <taxon>Polyopisthocotylea</taxon>
        <taxon>Polystomatidea</taxon>
        <taxon>Polystomatidae</taxon>
        <taxon>Protopolystoma</taxon>
    </lineage>
</organism>
<keyword evidence="8 11" id="KW-0333">Golgi apparatus</keyword>
<dbReference type="PANTHER" id="PTHR11214:SF349">
    <property type="entry name" value="BETA-1,3-GALACTOSYLTRANSFERASE BRN"/>
    <property type="match status" value="1"/>
</dbReference>
<dbReference type="Proteomes" id="UP000784294">
    <property type="component" value="Unassembled WGS sequence"/>
</dbReference>
<evidence type="ECO:0000256" key="12">
    <source>
        <dbReference type="SAM" id="MobiDB-lite"/>
    </source>
</evidence>
<dbReference type="FunFam" id="3.90.550.50:FF:000001">
    <property type="entry name" value="Hexosyltransferase"/>
    <property type="match status" value="1"/>
</dbReference>
<dbReference type="GO" id="GO:0000139">
    <property type="term" value="C:Golgi membrane"/>
    <property type="evidence" value="ECO:0007669"/>
    <property type="project" value="UniProtKB-SubCell"/>
</dbReference>
<dbReference type="EC" id="2.4.1.-" evidence="11"/>
<feature type="region of interest" description="Disordered" evidence="12">
    <location>
        <begin position="54"/>
        <end position="105"/>
    </location>
</feature>
<keyword evidence="10" id="KW-0325">Glycoprotein</keyword>
<keyword evidence="14" id="KW-1185">Reference proteome</keyword>
<gene>
    <name evidence="13" type="ORF">PXEA_LOCUS21860</name>
</gene>
<dbReference type="Pfam" id="PF01762">
    <property type="entry name" value="Galactosyl_T"/>
    <property type="match status" value="1"/>
</dbReference>
<evidence type="ECO:0000313" key="13">
    <source>
        <dbReference type="EMBL" id="VEL28420.1"/>
    </source>
</evidence>
<protein>
    <recommendedName>
        <fullName evidence="11">Hexosyltransferase</fullName>
        <ecNumber evidence="11">2.4.1.-</ecNumber>
    </recommendedName>
</protein>
<dbReference type="EMBL" id="CAAALY010094988">
    <property type="protein sequence ID" value="VEL28420.1"/>
    <property type="molecule type" value="Genomic_DNA"/>
</dbReference>
<evidence type="ECO:0000256" key="7">
    <source>
        <dbReference type="ARBA" id="ARBA00022989"/>
    </source>
</evidence>
<comment type="subcellular location">
    <subcellularLocation>
        <location evidence="1 11">Golgi apparatus membrane</location>
        <topology evidence="1 11">Single-pass type II membrane protein</topology>
    </subcellularLocation>
</comment>
<sequence>MLCTGTSTAHNFTGIFSPLSVPWLFWSRSTPSAQQPSKLNLTYLRLKPLQLSRPDRMCQKSVNQSDSSDKQSSSTSSLDDTTTRDPTEEVSLEEPEKTGQKHKCRPVLDPTLFTPVGSDDFAYPLMVDMPEVVRRSRLGLPVDIEPINRPNFTYIIPCSNICSPPASLAGNPNDGQSYWPDLLILIKSAPGHYDLRRVIRATWGNNSCWAGRVVRHVFLLGRLPQEVMLEVRGRFLAAEIRSESIEYGDLVQQDFIDHYHNNTYKMMLGFDWAVEFCPGARWFMFADDDYFVNPVNTMTLLETISHGLRARFIGGWVWRRSTAIRNSRKQQSSKWSVGWDEYPHALYPPYISAGTFLLSPNLAADIQIAFGYTQYLRFDDVFLGIILHKLLISPAHLNDVHSY</sequence>
<dbReference type="InterPro" id="IPR002659">
    <property type="entry name" value="Glyco_trans_31"/>
</dbReference>
<evidence type="ECO:0000256" key="6">
    <source>
        <dbReference type="ARBA" id="ARBA00022968"/>
    </source>
</evidence>
<evidence type="ECO:0000256" key="8">
    <source>
        <dbReference type="ARBA" id="ARBA00023034"/>
    </source>
</evidence>
<feature type="compositionally biased region" description="Low complexity" evidence="12">
    <location>
        <begin position="70"/>
        <end position="80"/>
    </location>
</feature>
<keyword evidence="9" id="KW-0472">Membrane</keyword>
<dbReference type="AlphaFoldDB" id="A0A448X5B2"/>
<dbReference type="GO" id="GO:0016758">
    <property type="term" value="F:hexosyltransferase activity"/>
    <property type="evidence" value="ECO:0007669"/>
    <property type="project" value="InterPro"/>
</dbReference>
<evidence type="ECO:0000256" key="4">
    <source>
        <dbReference type="ARBA" id="ARBA00022679"/>
    </source>
</evidence>
<reference evidence="13" key="1">
    <citation type="submission" date="2018-11" db="EMBL/GenBank/DDBJ databases">
        <authorList>
            <consortium name="Pathogen Informatics"/>
        </authorList>
    </citation>
    <scope>NUCLEOTIDE SEQUENCE</scope>
</reference>
<keyword evidence="4" id="KW-0808">Transferase</keyword>
<name>A0A448X5B2_9PLAT</name>
<evidence type="ECO:0000313" key="14">
    <source>
        <dbReference type="Proteomes" id="UP000784294"/>
    </source>
</evidence>
<dbReference type="Gene3D" id="3.90.550.50">
    <property type="match status" value="1"/>
</dbReference>
<dbReference type="GO" id="GO:0008194">
    <property type="term" value="F:UDP-glycosyltransferase activity"/>
    <property type="evidence" value="ECO:0007669"/>
    <property type="project" value="TreeGrafter"/>
</dbReference>
<comment type="similarity">
    <text evidence="2 11">Belongs to the glycosyltransferase 31 family.</text>
</comment>
<evidence type="ECO:0000256" key="3">
    <source>
        <dbReference type="ARBA" id="ARBA00022676"/>
    </source>
</evidence>
<accession>A0A448X5B2</accession>
<comment type="caution">
    <text evidence="13">The sequence shown here is derived from an EMBL/GenBank/DDBJ whole genome shotgun (WGS) entry which is preliminary data.</text>
</comment>